<feature type="transmembrane region" description="Helical" evidence="1">
    <location>
        <begin position="71"/>
        <end position="95"/>
    </location>
</feature>
<feature type="transmembrane region" description="Helical" evidence="1">
    <location>
        <begin position="264"/>
        <end position="281"/>
    </location>
</feature>
<dbReference type="PANTHER" id="PTHR14859">
    <property type="entry name" value="CALCOFLUOR WHITE HYPERSENSITIVE PROTEIN PRECURSOR"/>
    <property type="match status" value="1"/>
</dbReference>
<proteinExistence type="predicted"/>
<protein>
    <submittedName>
        <fullName evidence="3">Endonuclease</fullName>
    </submittedName>
</protein>
<keyword evidence="3" id="KW-0378">Hydrolase</keyword>
<keyword evidence="1" id="KW-0812">Transmembrane</keyword>
<feature type="transmembrane region" description="Helical" evidence="1">
    <location>
        <begin position="388"/>
        <end position="410"/>
    </location>
</feature>
<feature type="domain" description="Endonuclease/exonuclease/phosphatase" evidence="2">
    <location>
        <begin position="431"/>
        <end position="657"/>
    </location>
</feature>
<dbReference type="RefSeq" id="WP_171247454.1">
    <property type="nucleotide sequence ID" value="NZ_JABFAJ010000019.1"/>
</dbReference>
<evidence type="ECO:0000313" key="3">
    <source>
        <dbReference type="EMBL" id="NNU27946.1"/>
    </source>
</evidence>
<dbReference type="SUPFAM" id="SSF56219">
    <property type="entry name" value="DNase I-like"/>
    <property type="match status" value="1"/>
</dbReference>
<feature type="transmembrane region" description="Helical" evidence="1">
    <location>
        <begin position="355"/>
        <end position="376"/>
    </location>
</feature>
<dbReference type="EMBL" id="JABFAJ010000019">
    <property type="protein sequence ID" value="NNU27946.1"/>
    <property type="molecule type" value="Genomic_DNA"/>
</dbReference>
<feature type="transmembrane region" description="Helical" evidence="1">
    <location>
        <begin position="329"/>
        <end position="349"/>
    </location>
</feature>
<dbReference type="PANTHER" id="PTHR14859:SF1">
    <property type="entry name" value="PGAP2-INTERACTING PROTEIN"/>
    <property type="match status" value="1"/>
</dbReference>
<organism evidence="3 4">
    <name type="scientific">Isoptericola sediminis</name>
    <dbReference type="NCBI Taxonomy" id="2733572"/>
    <lineage>
        <taxon>Bacteria</taxon>
        <taxon>Bacillati</taxon>
        <taxon>Actinomycetota</taxon>
        <taxon>Actinomycetes</taxon>
        <taxon>Micrococcales</taxon>
        <taxon>Promicromonosporaceae</taxon>
        <taxon>Isoptericola</taxon>
    </lineage>
</organism>
<dbReference type="GO" id="GO:0004519">
    <property type="term" value="F:endonuclease activity"/>
    <property type="evidence" value="ECO:0007669"/>
    <property type="project" value="UniProtKB-KW"/>
</dbReference>
<dbReference type="InterPro" id="IPR005135">
    <property type="entry name" value="Endo/exonuclease/phosphatase"/>
</dbReference>
<name>A0A849JXA8_9MICO</name>
<keyword evidence="1" id="KW-0472">Membrane</keyword>
<evidence type="ECO:0000259" key="2">
    <source>
        <dbReference type="Pfam" id="PF03372"/>
    </source>
</evidence>
<feature type="transmembrane region" description="Helical" evidence="1">
    <location>
        <begin position="149"/>
        <end position="168"/>
    </location>
</feature>
<feature type="transmembrane region" description="Helical" evidence="1">
    <location>
        <begin position="107"/>
        <end position="128"/>
    </location>
</feature>
<dbReference type="GO" id="GO:0016020">
    <property type="term" value="C:membrane"/>
    <property type="evidence" value="ECO:0007669"/>
    <property type="project" value="GOC"/>
</dbReference>
<dbReference type="InterPro" id="IPR036691">
    <property type="entry name" value="Endo/exonu/phosph_ase_sf"/>
</dbReference>
<comment type="caution">
    <text evidence="3">The sequence shown here is derived from an EMBL/GenBank/DDBJ whole genome shotgun (WGS) entry which is preliminary data.</text>
</comment>
<gene>
    <name evidence="3" type="ORF">HLI28_10380</name>
</gene>
<sequence>MNPTSRDRHLLVLLALVTAVVAELVRASGPLLDRALADGVATASVAAVVTYLAPTVVVAALTLGRPVTGRTVLVAVSVLVAARLALELLGTRIAAVPLAPELGVVRFYGGLGTVALGLGTLVLVAALASGTPPAAAGTGQDRGGAPGSLVARGVTLGLLGSAAVLVLLDTWDAVWRADVAGWTVTAALGAGALWTAVRLRRGPARPGARGLWLLGPFVALGVQSFANPAFVAATTELPMAAAAAGTALAALAVGIALSVHRPVVGPWASAVTFVGGTWLLFLTVPRLADPPMVWSVTLLLVAAVLPAAGARTLTAAWSRPARDLGGRRLVGVTAATGLGTALPLLLYQVHFDVPLPVPAGLVPVVTAATVALPSLIGSRRLARLTPTAGPLLTGAVAALAVVGVVVTATADTGRDGAPGPGPADRGQLTVLSWNVHYGVSADPSVRLGEMAEVIRSSGADVVALQEVSRGWVVGGGADMLTFLAHETGLEHAFVPAADRRFGNALLWDPARVTASDVERVELPYGEGPQDRSALAATFRPLDTAGPASTEQVRVVVTHLQHREENGATRRDQLETLVAAEPVDGPYLLAGDLNAEPGWPELEVLADAGLVSAQDAAGDPAALTSPAAAPRYRVDWVFVSADLTVTSFEVLDVVASDHRPLLVTVEGADGTAG</sequence>
<evidence type="ECO:0000256" key="1">
    <source>
        <dbReference type="SAM" id="Phobius"/>
    </source>
</evidence>
<keyword evidence="4" id="KW-1185">Reference proteome</keyword>
<keyword evidence="1" id="KW-1133">Transmembrane helix</keyword>
<feature type="transmembrane region" description="Helical" evidence="1">
    <location>
        <begin position="211"/>
        <end position="231"/>
    </location>
</feature>
<feature type="transmembrane region" description="Helical" evidence="1">
    <location>
        <begin position="237"/>
        <end position="257"/>
    </location>
</feature>
<dbReference type="InterPro" id="IPR051916">
    <property type="entry name" value="GPI-anchor_lipid_remodeler"/>
</dbReference>
<dbReference type="GO" id="GO:0006506">
    <property type="term" value="P:GPI anchor biosynthetic process"/>
    <property type="evidence" value="ECO:0007669"/>
    <property type="project" value="TreeGrafter"/>
</dbReference>
<reference evidence="3 4" key="1">
    <citation type="submission" date="2020-05" db="EMBL/GenBank/DDBJ databases">
        <title>Genome sequence of Isoptericola sp. JC619 isolated from Chilika lagoon, India.</title>
        <authorList>
            <person name="Kumar D."/>
            <person name="Appam K."/>
            <person name="Gandham S."/>
            <person name="Uppada J."/>
            <person name="Sasikala C."/>
            <person name="Venkata Ramana C."/>
        </authorList>
    </citation>
    <scope>NUCLEOTIDE SEQUENCE [LARGE SCALE GENOMIC DNA]</scope>
    <source>
        <strain evidence="3 4">JC619</strain>
    </source>
</reference>
<evidence type="ECO:0000313" key="4">
    <source>
        <dbReference type="Proteomes" id="UP000557204"/>
    </source>
</evidence>
<dbReference type="Pfam" id="PF03372">
    <property type="entry name" value="Exo_endo_phos"/>
    <property type="match status" value="1"/>
</dbReference>
<accession>A0A849JXA8</accession>
<dbReference type="AlphaFoldDB" id="A0A849JXA8"/>
<dbReference type="Proteomes" id="UP000557204">
    <property type="component" value="Unassembled WGS sequence"/>
</dbReference>
<feature type="transmembrane region" description="Helical" evidence="1">
    <location>
        <begin position="43"/>
        <end position="64"/>
    </location>
</feature>
<feature type="transmembrane region" description="Helical" evidence="1">
    <location>
        <begin position="180"/>
        <end position="199"/>
    </location>
</feature>
<dbReference type="Gene3D" id="3.60.10.10">
    <property type="entry name" value="Endonuclease/exonuclease/phosphatase"/>
    <property type="match status" value="1"/>
</dbReference>
<keyword evidence="3" id="KW-0540">Nuclease</keyword>
<keyword evidence="3" id="KW-0255">Endonuclease</keyword>
<feature type="transmembrane region" description="Helical" evidence="1">
    <location>
        <begin position="293"/>
        <end position="317"/>
    </location>
</feature>